<dbReference type="AlphaFoldDB" id="S9NS50"/>
<dbReference type="eggNOG" id="COG0739">
    <property type="taxonomic scope" value="Bacteria"/>
</dbReference>
<dbReference type="Proteomes" id="UP000011682">
    <property type="component" value="Unassembled WGS sequence"/>
</dbReference>
<feature type="compositionally biased region" description="Low complexity" evidence="1">
    <location>
        <begin position="95"/>
        <end position="118"/>
    </location>
</feature>
<dbReference type="RefSeq" id="WP_002630580.1">
    <property type="nucleotide sequence ID" value="NZ_ANAH02000075.1"/>
</dbReference>
<keyword evidence="2" id="KW-0732">Signal</keyword>
<dbReference type="InterPro" id="IPR050570">
    <property type="entry name" value="Cell_wall_metabolism_enzyme"/>
</dbReference>
<evidence type="ECO:0000256" key="2">
    <source>
        <dbReference type="SAM" id="SignalP"/>
    </source>
</evidence>
<name>S9NS50_CYSF2</name>
<proteinExistence type="predicted"/>
<evidence type="ECO:0000256" key="1">
    <source>
        <dbReference type="SAM" id="MobiDB-lite"/>
    </source>
</evidence>
<keyword evidence="5" id="KW-1185">Reference proteome</keyword>
<feature type="region of interest" description="Disordered" evidence="1">
    <location>
        <begin position="95"/>
        <end position="123"/>
    </location>
</feature>
<sequence length="352" mass="38004">MPPSPSLAAMRCLCTLMLALAGCQPGPPQTYRPPSPVVHVSSWGDFKSRFFGAPASSVEEDLDAAQAASEGIRAVLLALPQKERGRLLTRWLPAAPAPTSESSAPAPADAGVQPVAVLPTPPAPPKEVDLLTTVRGLLESQGSRDLALAAFFLGPEPVARARQRLRLPPERISLEKLAGRLPKRELRYAREARKWAGLYGLAWPVERGWRLSSQFGPRFHPVMGKVLEHQGVDIRMPVGTSVRAPAQGVVVGVREGRANGRWLELRHEGGLRTIFCHLSRVEVKRGQKVNRGQLVALSGQTGRVTGPHLHYQVKHSGAWVDPVGIRASAGLVATPLPWESEPQSAPTQAAMH</sequence>
<evidence type="ECO:0000313" key="4">
    <source>
        <dbReference type="EMBL" id="EPX54950.1"/>
    </source>
</evidence>
<organism evidence="4 5">
    <name type="scientific">Cystobacter fuscus (strain ATCC 25194 / DSM 2262 / NBRC 100088 / M29)</name>
    <dbReference type="NCBI Taxonomy" id="1242864"/>
    <lineage>
        <taxon>Bacteria</taxon>
        <taxon>Pseudomonadati</taxon>
        <taxon>Myxococcota</taxon>
        <taxon>Myxococcia</taxon>
        <taxon>Myxococcales</taxon>
        <taxon>Cystobacterineae</taxon>
        <taxon>Archangiaceae</taxon>
        <taxon>Cystobacter</taxon>
    </lineage>
</organism>
<dbReference type="PANTHER" id="PTHR21666:SF285">
    <property type="entry name" value="M23 FAMILY METALLOPEPTIDASE"/>
    <property type="match status" value="1"/>
</dbReference>
<protein>
    <submittedName>
        <fullName evidence="4">Cell wall endopeptidase, family M23/M37</fullName>
    </submittedName>
</protein>
<evidence type="ECO:0000259" key="3">
    <source>
        <dbReference type="Pfam" id="PF01551"/>
    </source>
</evidence>
<feature type="signal peptide" evidence="2">
    <location>
        <begin position="1"/>
        <end position="21"/>
    </location>
</feature>
<dbReference type="SUPFAM" id="SSF51261">
    <property type="entry name" value="Duplicated hybrid motif"/>
    <property type="match status" value="1"/>
</dbReference>
<feature type="chain" id="PRO_5004554503" evidence="2">
    <location>
        <begin position="22"/>
        <end position="352"/>
    </location>
</feature>
<reference evidence="4" key="1">
    <citation type="submission" date="2013-05" db="EMBL/GenBank/DDBJ databases">
        <title>Genome assembly of Cystobacter fuscus DSM 2262.</title>
        <authorList>
            <person name="Sharma G."/>
            <person name="Khatri I."/>
            <person name="Kaur C."/>
            <person name="Mayilraj S."/>
            <person name="Subramanian S."/>
        </authorList>
    </citation>
    <scope>NUCLEOTIDE SEQUENCE [LARGE SCALE GENOMIC DNA]</scope>
    <source>
        <strain evidence="4">DSM 2262</strain>
    </source>
</reference>
<dbReference type="InterPro" id="IPR011055">
    <property type="entry name" value="Dup_hybrid_motif"/>
</dbReference>
<evidence type="ECO:0000313" key="5">
    <source>
        <dbReference type="Proteomes" id="UP000011682"/>
    </source>
</evidence>
<dbReference type="PANTHER" id="PTHR21666">
    <property type="entry name" value="PEPTIDASE-RELATED"/>
    <property type="match status" value="1"/>
</dbReference>
<dbReference type="OrthoDB" id="9815245at2"/>
<comment type="caution">
    <text evidence="4">The sequence shown here is derived from an EMBL/GenBank/DDBJ whole genome shotgun (WGS) entry which is preliminary data.</text>
</comment>
<dbReference type="EMBL" id="ANAH02000075">
    <property type="protein sequence ID" value="EPX54950.1"/>
    <property type="molecule type" value="Genomic_DNA"/>
</dbReference>
<accession>S9NS50</accession>
<dbReference type="InterPro" id="IPR016047">
    <property type="entry name" value="M23ase_b-sheet_dom"/>
</dbReference>
<gene>
    <name evidence="4" type="ORF">D187_009689</name>
</gene>
<dbReference type="GO" id="GO:0004222">
    <property type="term" value="F:metalloendopeptidase activity"/>
    <property type="evidence" value="ECO:0007669"/>
    <property type="project" value="TreeGrafter"/>
</dbReference>
<dbReference type="Pfam" id="PF01551">
    <property type="entry name" value="Peptidase_M23"/>
    <property type="match status" value="1"/>
</dbReference>
<feature type="domain" description="M23ase beta-sheet core" evidence="3">
    <location>
        <begin position="228"/>
        <end position="322"/>
    </location>
</feature>
<dbReference type="Gene3D" id="2.70.70.10">
    <property type="entry name" value="Glucose Permease (Domain IIA)"/>
    <property type="match status" value="1"/>
</dbReference>
<dbReference type="CDD" id="cd12797">
    <property type="entry name" value="M23_peptidase"/>
    <property type="match status" value="1"/>
</dbReference>